<dbReference type="EMBL" id="JAPFFJ010000003">
    <property type="protein sequence ID" value="KAJ6432196.1"/>
    <property type="molecule type" value="Genomic_DNA"/>
</dbReference>
<evidence type="ECO:0000259" key="2">
    <source>
        <dbReference type="Pfam" id="PF17808"/>
    </source>
</evidence>
<feature type="chain" id="PRO_5042202216" description="Purple acid phosphatase Fn3-like domain-containing protein" evidence="1">
    <location>
        <begin position="25"/>
        <end position="232"/>
    </location>
</feature>
<reference evidence="3 4" key="1">
    <citation type="journal article" date="2023" name="Int. J. Mol. Sci.">
        <title>De Novo Assembly and Annotation of 11 Diverse Shrub Willow (Salix) Genomes Reveals Novel Gene Organization in Sex-Linked Regions.</title>
        <authorList>
            <person name="Hyden B."/>
            <person name="Feng K."/>
            <person name="Yates T.B."/>
            <person name="Jawdy S."/>
            <person name="Cereghino C."/>
            <person name="Smart L.B."/>
            <person name="Muchero W."/>
        </authorList>
    </citation>
    <scope>NUCLEOTIDE SEQUENCE [LARGE SCALE GENOMIC DNA]</scope>
    <source>
        <tissue evidence="3">Shoot tip</tissue>
    </source>
</reference>
<dbReference type="AlphaFoldDB" id="A0AAD6KZ25"/>
<dbReference type="PANTHER" id="PTHR45778">
    <property type="entry name" value="PURPLE ACID PHOSPHATASE-RELATED"/>
    <property type="match status" value="1"/>
</dbReference>
<dbReference type="SUPFAM" id="SSF49363">
    <property type="entry name" value="Purple acid phosphatase, N-terminal domain"/>
    <property type="match status" value="1"/>
</dbReference>
<dbReference type="InterPro" id="IPR040974">
    <property type="entry name" value="Fn3_PAP"/>
</dbReference>
<dbReference type="GO" id="GO:0046872">
    <property type="term" value="F:metal ion binding"/>
    <property type="evidence" value="ECO:0007669"/>
    <property type="project" value="InterPro"/>
</dbReference>
<sequence length="232" mass="25407">MRGLRLMIFIPSLLILTNLQETSSHGDHPLSRIAIHEATFALTPLAHVKASPSILGLTTGQNSEWVTIEYSTPSPSVDDWIGVFSPANFSASTCPSENPRVYPPLLCSAPIKFQYASYSSPQYKDTGKGSLKLQIINQRSDFSFALFTGGFLNVKARDFPTIFVPKLVAVSNKVVFSNPNAPAYPRLAQGKKWDEMTVTWTSGYGISEAEPFVEWGPKGGDPIRSPAGYTDF</sequence>
<protein>
    <recommendedName>
        <fullName evidence="2">Purple acid phosphatase Fn3-like domain-containing protein</fullName>
    </recommendedName>
</protein>
<evidence type="ECO:0000313" key="3">
    <source>
        <dbReference type="EMBL" id="KAJ6432196.1"/>
    </source>
</evidence>
<evidence type="ECO:0000256" key="1">
    <source>
        <dbReference type="SAM" id="SignalP"/>
    </source>
</evidence>
<gene>
    <name evidence="3" type="ORF">OIU84_019443</name>
</gene>
<name>A0AAD6KZ25_9ROSI</name>
<dbReference type="PANTHER" id="PTHR45778:SF16">
    <property type="entry name" value="INACTIVE PURPLE ACID PHOSPHATASE 1-RELATED"/>
    <property type="match status" value="1"/>
</dbReference>
<keyword evidence="1" id="KW-0732">Signal</keyword>
<comment type="caution">
    <text evidence="3">The sequence shown here is derived from an EMBL/GenBank/DDBJ whole genome shotgun (WGS) entry which is preliminary data.</text>
</comment>
<feature type="domain" description="Purple acid phosphatase Fn3-like" evidence="2">
    <location>
        <begin position="48"/>
        <end position="178"/>
    </location>
</feature>
<accession>A0AAD6KZ25</accession>
<keyword evidence="4" id="KW-1185">Reference proteome</keyword>
<feature type="signal peptide" evidence="1">
    <location>
        <begin position="1"/>
        <end position="24"/>
    </location>
</feature>
<organism evidence="3 4">
    <name type="scientific">Salix udensis</name>
    <dbReference type="NCBI Taxonomy" id="889485"/>
    <lineage>
        <taxon>Eukaryota</taxon>
        <taxon>Viridiplantae</taxon>
        <taxon>Streptophyta</taxon>
        <taxon>Embryophyta</taxon>
        <taxon>Tracheophyta</taxon>
        <taxon>Spermatophyta</taxon>
        <taxon>Magnoliopsida</taxon>
        <taxon>eudicotyledons</taxon>
        <taxon>Gunneridae</taxon>
        <taxon>Pentapetalae</taxon>
        <taxon>rosids</taxon>
        <taxon>fabids</taxon>
        <taxon>Malpighiales</taxon>
        <taxon>Salicaceae</taxon>
        <taxon>Saliceae</taxon>
        <taxon>Salix</taxon>
    </lineage>
</organism>
<dbReference type="Proteomes" id="UP001162972">
    <property type="component" value="Chromosome 10"/>
</dbReference>
<dbReference type="InterPro" id="IPR008963">
    <property type="entry name" value="Purple_acid_Pase-like_N"/>
</dbReference>
<proteinExistence type="predicted"/>
<dbReference type="GO" id="GO:0003993">
    <property type="term" value="F:acid phosphatase activity"/>
    <property type="evidence" value="ECO:0007669"/>
    <property type="project" value="InterPro"/>
</dbReference>
<dbReference type="Pfam" id="PF17808">
    <property type="entry name" value="fn3_PAP"/>
    <property type="match status" value="1"/>
</dbReference>
<evidence type="ECO:0000313" key="4">
    <source>
        <dbReference type="Proteomes" id="UP001162972"/>
    </source>
</evidence>